<comment type="similarity">
    <text evidence="3">Belongs to the bacterial histone-like protein family.</text>
</comment>
<dbReference type="GO" id="GO:0030527">
    <property type="term" value="F:structural constituent of chromatin"/>
    <property type="evidence" value="ECO:0007669"/>
    <property type="project" value="InterPro"/>
</dbReference>
<evidence type="ECO:0000256" key="1">
    <source>
        <dbReference type="ARBA" id="ARBA00023067"/>
    </source>
</evidence>
<dbReference type="SUPFAM" id="SSF47729">
    <property type="entry name" value="IHF-like DNA-binding proteins"/>
    <property type="match status" value="1"/>
</dbReference>
<dbReference type="EMBL" id="LBTW01000019">
    <property type="protein sequence ID" value="KKQ49068.1"/>
    <property type="molecule type" value="Genomic_DNA"/>
</dbReference>
<proteinExistence type="inferred from homology"/>
<dbReference type="PANTHER" id="PTHR33175:SF3">
    <property type="entry name" value="DNA-BINDING PROTEIN HU-BETA"/>
    <property type="match status" value="1"/>
</dbReference>
<protein>
    <submittedName>
        <fullName evidence="4">Histone family protein DNA-binding protein</fullName>
    </submittedName>
</protein>
<evidence type="ECO:0000313" key="4">
    <source>
        <dbReference type="EMBL" id="KKQ49068.1"/>
    </source>
</evidence>
<dbReference type="Proteomes" id="UP000034366">
    <property type="component" value="Unassembled WGS sequence"/>
</dbReference>
<dbReference type="SMART" id="SM00411">
    <property type="entry name" value="BHL"/>
    <property type="match status" value="1"/>
</dbReference>
<name>A0A0G0I152_9BACT</name>
<dbReference type="GO" id="GO:0003677">
    <property type="term" value="F:DNA binding"/>
    <property type="evidence" value="ECO:0007669"/>
    <property type="project" value="UniProtKB-KW"/>
</dbReference>
<comment type="caution">
    <text evidence="4">The sequence shown here is derived from an EMBL/GenBank/DDBJ whole genome shotgun (WGS) entry which is preliminary data.</text>
</comment>
<dbReference type="PANTHER" id="PTHR33175">
    <property type="entry name" value="DNA-BINDING PROTEIN HU"/>
    <property type="match status" value="1"/>
</dbReference>
<gene>
    <name evidence="4" type="ORF">US67_C0019G0002</name>
</gene>
<sequence length="92" mass="10593">MTKRQLVEVVARKAHFTTKATREVIDVFLDEIGRALSKGEKRIVLSSFGVFRVGWVEGKTVKIPNTEKIVTIKRHRIPKFSPGERFRKQVSK</sequence>
<evidence type="ECO:0000313" key="5">
    <source>
        <dbReference type="Proteomes" id="UP000034366"/>
    </source>
</evidence>
<dbReference type="GO" id="GO:0030261">
    <property type="term" value="P:chromosome condensation"/>
    <property type="evidence" value="ECO:0007669"/>
    <property type="project" value="UniProtKB-KW"/>
</dbReference>
<dbReference type="InterPro" id="IPR000119">
    <property type="entry name" value="Hist_DNA-bd"/>
</dbReference>
<evidence type="ECO:0000256" key="3">
    <source>
        <dbReference type="RuleBase" id="RU003939"/>
    </source>
</evidence>
<reference evidence="4 5" key="1">
    <citation type="journal article" date="2015" name="Nature">
        <title>rRNA introns, odd ribosomes, and small enigmatic genomes across a large radiation of phyla.</title>
        <authorList>
            <person name="Brown C.T."/>
            <person name="Hug L.A."/>
            <person name="Thomas B.C."/>
            <person name="Sharon I."/>
            <person name="Castelle C.J."/>
            <person name="Singh A."/>
            <person name="Wilkins M.J."/>
            <person name="Williams K.H."/>
            <person name="Banfield J.F."/>
        </authorList>
    </citation>
    <scope>NUCLEOTIDE SEQUENCE [LARGE SCALE GENOMIC DNA]</scope>
</reference>
<dbReference type="Gene3D" id="4.10.520.10">
    <property type="entry name" value="IHF-like DNA-binding proteins"/>
    <property type="match status" value="1"/>
</dbReference>
<dbReference type="AlphaFoldDB" id="A0A0G0I152"/>
<dbReference type="GO" id="GO:0005829">
    <property type="term" value="C:cytosol"/>
    <property type="evidence" value="ECO:0007669"/>
    <property type="project" value="TreeGrafter"/>
</dbReference>
<dbReference type="InterPro" id="IPR010992">
    <property type="entry name" value="IHF-like_DNA-bd_dom_sf"/>
</dbReference>
<accession>A0A0G0I152</accession>
<dbReference type="Pfam" id="PF00216">
    <property type="entry name" value="Bac_DNA_binding"/>
    <property type="match status" value="1"/>
</dbReference>
<evidence type="ECO:0000256" key="2">
    <source>
        <dbReference type="ARBA" id="ARBA00023125"/>
    </source>
</evidence>
<keyword evidence="1" id="KW-0226">DNA condensation</keyword>
<organism evidence="4 5">
    <name type="scientific">Candidatus Woesebacteria bacterium GW2011_GWD1_38_10</name>
    <dbReference type="NCBI Taxonomy" id="1618592"/>
    <lineage>
        <taxon>Bacteria</taxon>
        <taxon>Candidatus Woeseibacteriota</taxon>
    </lineage>
</organism>
<keyword evidence="2 4" id="KW-0238">DNA-binding</keyword>